<keyword evidence="2" id="KW-1185">Reference proteome</keyword>
<evidence type="ECO:0000313" key="2">
    <source>
        <dbReference type="Proteomes" id="UP000299102"/>
    </source>
</evidence>
<dbReference type="EMBL" id="BGZK01000069">
    <property type="protein sequence ID" value="GBP15110.1"/>
    <property type="molecule type" value="Genomic_DNA"/>
</dbReference>
<comment type="caution">
    <text evidence="1">The sequence shown here is derived from an EMBL/GenBank/DDBJ whole genome shotgun (WGS) entry which is preliminary data.</text>
</comment>
<evidence type="ECO:0000313" key="1">
    <source>
        <dbReference type="EMBL" id="GBP15110.1"/>
    </source>
</evidence>
<dbReference type="Proteomes" id="UP000299102">
    <property type="component" value="Unassembled WGS sequence"/>
</dbReference>
<protein>
    <submittedName>
        <fullName evidence="1">Uncharacterized protein</fullName>
    </submittedName>
</protein>
<organism evidence="1 2">
    <name type="scientific">Eumeta variegata</name>
    <name type="common">Bagworm moth</name>
    <name type="synonym">Eumeta japonica</name>
    <dbReference type="NCBI Taxonomy" id="151549"/>
    <lineage>
        <taxon>Eukaryota</taxon>
        <taxon>Metazoa</taxon>
        <taxon>Ecdysozoa</taxon>
        <taxon>Arthropoda</taxon>
        <taxon>Hexapoda</taxon>
        <taxon>Insecta</taxon>
        <taxon>Pterygota</taxon>
        <taxon>Neoptera</taxon>
        <taxon>Endopterygota</taxon>
        <taxon>Lepidoptera</taxon>
        <taxon>Glossata</taxon>
        <taxon>Ditrysia</taxon>
        <taxon>Tineoidea</taxon>
        <taxon>Psychidae</taxon>
        <taxon>Oiketicinae</taxon>
        <taxon>Eumeta</taxon>
    </lineage>
</organism>
<sequence length="127" mass="14357">MSAQRHSWVRATSPGNVISVRDNESASGRLPASGLLIRMSARYQWKVRDKRRGPRDGMEEIRFVSRRFVGADECFSKYEQAEELEASVSIDGHVCLFVSSIFLMRAGDAHEGGAVRRDLNTIFHIKM</sequence>
<name>A0A4C1TN09_EUMVA</name>
<dbReference type="AlphaFoldDB" id="A0A4C1TN09"/>
<reference evidence="1 2" key="1">
    <citation type="journal article" date="2019" name="Commun. Biol.">
        <title>The bagworm genome reveals a unique fibroin gene that provides high tensile strength.</title>
        <authorList>
            <person name="Kono N."/>
            <person name="Nakamura H."/>
            <person name="Ohtoshi R."/>
            <person name="Tomita M."/>
            <person name="Numata K."/>
            <person name="Arakawa K."/>
        </authorList>
    </citation>
    <scope>NUCLEOTIDE SEQUENCE [LARGE SCALE GENOMIC DNA]</scope>
</reference>
<accession>A0A4C1TN09</accession>
<gene>
    <name evidence="1" type="ORF">EVAR_11414_1</name>
</gene>
<proteinExistence type="predicted"/>